<dbReference type="InterPro" id="IPR036249">
    <property type="entry name" value="Thioredoxin-like_sf"/>
</dbReference>
<gene>
    <name evidence="2" type="ORF">DC363_00545</name>
</gene>
<dbReference type="PANTHER" id="PTHR36057">
    <property type="match status" value="1"/>
</dbReference>
<evidence type="ECO:0000313" key="3">
    <source>
        <dbReference type="Proteomes" id="UP000244817"/>
    </source>
</evidence>
<evidence type="ECO:0000313" key="2">
    <source>
        <dbReference type="EMBL" id="PVA08023.1"/>
    </source>
</evidence>
<comment type="caution">
    <text evidence="2">The sequence shown here is derived from an EMBL/GenBank/DDBJ whole genome shotgun (WGS) entry which is preliminary data.</text>
</comment>
<sequence>MRQFLASLLTLAAFATPVVAEGPVVVELYTSQGCSSCPPADEMLLELADRPDVLALALHVDYWDYIGWADAFADPAFTRRQQAYAKVAGSRSIYTPQMVIGGQDHVIGSKPMDVMELIEAHRDSKTEVQIALHRDEGGLVITGAAAAPFDASAIVQVVRFVPQRTVDIQHGENAGKSIVYANIVTEWRRVGHWSGARDLHLTVPGPDEGPVAVIVQERGPGAVLAAARLP</sequence>
<dbReference type="EMBL" id="QCYG01000001">
    <property type="protein sequence ID" value="PVA08023.1"/>
    <property type="molecule type" value="Genomic_DNA"/>
</dbReference>
<dbReference type="Pfam" id="PF06764">
    <property type="entry name" value="DUF1223"/>
    <property type="match status" value="1"/>
</dbReference>
<dbReference type="InterPro" id="IPR010634">
    <property type="entry name" value="DUF1223"/>
</dbReference>
<keyword evidence="3" id="KW-1185">Reference proteome</keyword>
<dbReference type="Proteomes" id="UP000244817">
    <property type="component" value="Unassembled WGS sequence"/>
</dbReference>
<reference evidence="2 3" key="1">
    <citation type="submission" date="2018-04" db="EMBL/GenBank/DDBJ databases">
        <title>Pelagivirga bohaiensis gen. nov., sp. nov., a bacterium isolated from the Bohai Sea.</title>
        <authorList>
            <person name="Ji X."/>
        </authorList>
    </citation>
    <scope>NUCLEOTIDE SEQUENCE [LARGE SCALE GENOMIC DNA]</scope>
    <source>
        <strain evidence="2 3">BH-SD16</strain>
    </source>
</reference>
<protein>
    <submittedName>
        <fullName evidence="2">DUF1223 domain-containing protein</fullName>
    </submittedName>
</protein>
<proteinExistence type="predicted"/>
<keyword evidence="1" id="KW-0732">Signal</keyword>
<dbReference type="AlphaFoldDB" id="A0A2T7G0R6"/>
<accession>A0A2T7G0R6</accession>
<dbReference type="SUPFAM" id="SSF52833">
    <property type="entry name" value="Thioredoxin-like"/>
    <property type="match status" value="1"/>
</dbReference>
<feature type="chain" id="PRO_5015767402" evidence="1">
    <location>
        <begin position="21"/>
        <end position="230"/>
    </location>
</feature>
<dbReference type="OrthoDB" id="9808254at2"/>
<evidence type="ECO:0000256" key="1">
    <source>
        <dbReference type="SAM" id="SignalP"/>
    </source>
</evidence>
<dbReference type="PANTHER" id="PTHR36057:SF1">
    <property type="entry name" value="LIPOPROTEIN LIPID ATTACHMENT SITE-LIKE PROTEIN, PUTATIVE (DUF1223)-RELATED"/>
    <property type="match status" value="1"/>
</dbReference>
<organism evidence="2 3">
    <name type="scientific">Thalassorhabdomicrobium marinisediminis</name>
    <dbReference type="NCBI Taxonomy" id="2170577"/>
    <lineage>
        <taxon>Bacteria</taxon>
        <taxon>Pseudomonadati</taxon>
        <taxon>Pseudomonadota</taxon>
        <taxon>Alphaproteobacteria</taxon>
        <taxon>Rhodobacterales</taxon>
        <taxon>Paracoccaceae</taxon>
        <taxon>Thalassorhabdomicrobium</taxon>
    </lineage>
</organism>
<dbReference type="RefSeq" id="WP_108639179.1">
    <property type="nucleotide sequence ID" value="NZ_QCYG01000001.1"/>
</dbReference>
<name>A0A2T7G0R6_9RHOB</name>
<feature type="signal peptide" evidence="1">
    <location>
        <begin position="1"/>
        <end position="20"/>
    </location>
</feature>